<reference evidence="1" key="2">
    <citation type="journal article" date="2015" name="Data Brief">
        <title>Shoot transcriptome of the giant reed, Arundo donax.</title>
        <authorList>
            <person name="Barrero R.A."/>
            <person name="Guerrero F.D."/>
            <person name="Moolhuijzen P."/>
            <person name="Goolsby J.A."/>
            <person name="Tidwell J."/>
            <person name="Bellgard S.E."/>
            <person name="Bellgard M.I."/>
        </authorList>
    </citation>
    <scope>NUCLEOTIDE SEQUENCE</scope>
    <source>
        <tissue evidence="1">Shoot tissue taken approximately 20 cm above the soil surface</tissue>
    </source>
</reference>
<dbReference type="EMBL" id="GBRH01255448">
    <property type="protein sequence ID" value="JAD42447.1"/>
    <property type="molecule type" value="Transcribed_RNA"/>
</dbReference>
<evidence type="ECO:0000313" key="1">
    <source>
        <dbReference type="EMBL" id="JAD42447.1"/>
    </source>
</evidence>
<reference evidence="1" key="1">
    <citation type="submission" date="2014-09" db="EMBL/GenBank/DDBJ databases">
        <authorList>
            <person name="Magalhaes I.L.F."/>
            <person name="Oliveira U."/>
            <person name="Santos F.R."/>
            <person name="Vidigal T.H.D.A."/>
            <person name="Brescovit A.D."/>
            <person name="Santos A.J."/>
        </authorList>
    </citation>
    <scope>NUCLEOTIDE SEQUENCE</scope>
    <source>
        <tissue evidence="1">Shoot tissue taken approximately 20 cm above the soil surface</tissue>
    </source>
</reference>
<accession>A0A0A9A5Y0</accession>
<proteinExistence type="predicted"/>
<dbReference type="AlphaFoldDB" id="A0A0A9A5Y0"/>
<name>A0A0A9A5Y0_ARUDO</name>
<sequence length="64" mass="7290">MTHHLQIVISFSKVPHKYNRETWNVHALYMPCLKLSSIPNCRQISNGFTSSVQHIDAPASNEIV</sequence>
<organism evidence="1">
    <name type="scientific">Arundo donax</name>
    <name type="common">Giant reed</name>
    <name type="synonym">Donax arundinaceus</name>
    <dbReference type="NCBI Taxonomy" id="35708"/>
    <lineage>
        <taxon>Eukaryota</taxon>
        <taxon>Viridiplantae</taxon>
        <taxon>Streptophyta</taxon>
        <taxon>Embryophyta</taxon>
        <taxon>Tracheophyta</taxon>
        <taxon>Spermatophyta</taxon>
        <taxon>Magnoliopsida</taxon>
        <taxon>Liliopsida</taxon>
        <taxon>Poales</taxon>
        <taxon>Poaceae</taxon>
        <taxon>PACMAD clade</taxon>
        <taxon>Arundinoideae</taxon>
        <taxon>Arundineae</taxon>
        <taxon>Arundo</taxon>
    </lineage>
</organism>
<protein>
    <submittedName>
        <fullName evidence="1">Uncharacterized protein</fullName>
    </submittedName>
</protein>